<dbReference type="GO" id="GO:0030121">
    <property type="term" value="C:AP-1 adaptor complex"/>
    <property type="evidence" value="ECO:0007669"/>
    <property type="project" value="InterPro"/>
</dbReference>
<dbReference type="OrthoDB" id="28053at2759"/>
<gene>
    <name evidence="10" type="ORF">BEWA_004790</name>
</gene>
<keyword evidence="5 7" id="KW-0333">Golgi apparatus</keyword>
<feature type="compositionally biased region" description="Basic and acidic residues" evidence="8">
    <location>
        <begin position="781"/>
        <end position="793"/>
    </location>
</feature>
<dbReference type="Pfam" id="PF01602">
    <property type="entry name" value="Adaptin_N"/>
    <property type="match status" value="1"/>
</dbReference>
<dbReference type="eggNOG" id="KOG1062">
    <property type="taxonomic scope" value="Eukaryota"/>
</dbReference>
<name>L0B1E5_THEEQ</name>
<dbReference type="EMBL" id="CP001670">
    <property type="protein sequence ID" value="AFZ81071.1"/>
    <property type="molecule type" value="Genomic_DNA"/>
</dbReference>
<dbReference type="STRING" id="1537102.L0B1E5"/>
<feature type="region of interest" description="Disordered" evidence="8">
    <location>
        <begin position="780"/>
        <end position="803"/>
    </location>
</feature>
<evidence type="ECO:0000313" key="11">
    <source>
        <dbReference type="Proteomes" id="UP000031512"/>
    </source>
</evidence>
<dbReference type="InterPro" id="IPR050840">
    <property type="entry name" value="Adaptor_Complx_Large_Subunit"/>
</dbReference>
<dbReference type="SUPFAM" id="SSF48371">
    <property type="entry name" value="ARM repeat"/>
    <property type="match status" value="1"/>
</dbReference>
<evidence type="ECO:0000313" key="10">
    <source>
        <dbReference type="EMBL" id="AFZ81071.1"/>
    </source>
</evidence>
<keyword evidence="7" id="KW-0968">Cytoplasmic vesicle</keyword>
<evidence type="ECO:0000256" key="8">
    <source>
        <dbReference type="SAM" id="MobiDB-lite"/>
    </source>
</evidence>
<dbReference type="Gene3D" id="1.25.10.10">
    <property type="entry name" value="Leucine-rich Repeat Variant"/>
    <property type="match status" value="1"/>
</dbReference>
<evidence type="ECO:0000256" key="4">
    <source>
        <dbReference type="ARBA" id="ARBA00022927"/>
    </source>
</evidence>
<dbReference type="AlphaFoldDB" id="L0B1E5"/>
<feature type="domain" description="Clathrin/coatomer adaptor adaptin-like N-terminal" evidence="9">
    <location>
        <begin position="23"/>
        <end position="540"/>
    </location>
</feature>
<accession>L0B1E5</accession>
<dbReference type="InterPro" id="IPR016024">
    <property type="entry name" value="ARM-type_fold"/>
</dbReference>
<evidence type="ECO:0000256" key="3">
    <source>
        <dbReference type="ARBA" id="ARBA00022448"/>
    </source>
</evidence>
<evidence type="ECO:0000256" key="5">
    <source>
        <dbReference type="ARBA" id="ARBA00023034"/>
    </source>
</evidence>
<keyword evidence="11" id="KW-1185">Reference proteome</keyword>
<comment type="similarity">
    <text evidence="7">Belongs to the adaptor complexes large subunit family.</text>
</comment>
<organism evidence="10 11">
    <name type="scientific">Theileria equi strain WA</name>
    <dbReference type="NCBI Taxonomy" id="1537102"/>
    <lineage>
        <taxon>Eukaryota</taxon>
        <taxon>Sar</taxon>
        <taxon>Alveolata</taxon>
        <taxon>Apicomplexa</taxon>
        <taxon>Aconoidasida</taxon>
        <taxon>Piroplasmida</taxon>
        <taxon>Theileriidae</taxon>
        <taxon>Theileria</taxon>
    </lineage>
</organism>
<dbReference type="PIRSF" id="PIRSF037094">
    <property type="entry name" value="AP1_complex_gamma"/>
    <property type="match status" value="1"/>
</dbReference>
<dbReference type="GO" id="GO:0016192">
    <property type="term" value="P:vesicle-mediated transport"/>
    <property type="evidence" value="ECO:0007669"/>
    <property type="project" value="InterPro"/>
</dbReference>
<dbReference type="GO" id="GO:0006886">
    <property type="term" value="P:intracellular protein transport"/>
    <property type="evidence" value="ECO:0007669"/>
    <property type="project" value="UniProtKB-UniRule"/>
</dbReference>
<dbReference type="Proteomes" id="UP000031512">
    <property type="component" value="Chromosome 3"/>
</dbReference>
<evidence type="ECO:0000256" key="7">
    <source>
        <dbReference type="PIRNR" id="PIRNR037094"/>
    </source>
</evidence>
<evidence type="ECO:0000259" key="9">
    <source>
        <dbReference type="Pfam" id="PF01602"/>
    </source>
</evidence>
<keyword evidence="3 7" id="KW-0813">Transport</keyword>
<evidence type="ECO:0000256" key="6">
    <source>
        <dbReference type="ARBA" id="ARBA00023136"/>
    </source>
</evidence>
<protein>
    <recommendedName>
        <fullName evidence="7">AP-1 complex subunit gamma</fullName>
    </recommendedName>
</protein>
<evidence type="ECO:0000256" key="1">
    <source>
        <dbReference type="ARBA" id="ARBA00004308"/>
    </source>
</evidence>
<sequence>MAGSVKELVRNIRSSKTAAEERAVLAKECAKIRSSLHDETSVSRRKNVSKLLFIHLLGYPTNFGQIECIKLIASSKFTDKRIGYLALNLLLTEESEVLMLATNSIKMDLNSPNPYVCELALRALANIGTIEMLRDLQYEIENLLRSNVPNIKKKTAVCATRMLRKVGQINLTPDFASLDLAKTYLQHVPTLLNDYNHGVIYAGLNLTSVLIEYFAQCCDFPALFKIMVNSLKVVNGGNSSSLGHNVEYVSSGINDPFLQVKLLSLIKLVYAKCPQTSELQNEFYDLIYGIINVTNANSNAGCSLLYECIRAVYSEFGNEKFNQLGKDVVNKFMCGNNNNIKYIALGILNNVHNVKLEYGDSNWSIIVQSFRQPDVSIRKRALNVALKLVGSDTIKPLMQHLFEFLLVADRDLKREALSKITHSLITHSQDYEYMLGTMVKIFTIAGNSVSDDILNNFIALALKAPKEAQVSTTISLFSSVKNNMAQEALVKASLWCIGEFGDYLVESQLPKSVQSTPRSSVVAAHNLLVEEKPQLNATESTDLLNLDFVPLEKTKSVEDNIEDLLDFDAPKKTPVATDDLFTIETDPLPLENVVPNGVDVDNSEKIMEIIELIAKRLMANVQGNLTSSEYLLTCVGKLTQRIPSKRERLRKLIKKFKRQANAELQQRACELDVILESEIEVLDKIMRKVPLYTVGTQPEADQNFVQRVKEPTREPSLLDIEPSAPAKPAAKKDDLLLIDFFDTPGDIPSKPEKVPTTKSINSLQYSSSIADIDLLGDMDDFDTKPASEKRMDNTDDFGQFDPF</sequence>
<dbReference type="GeneID" id="15805355"/>
<dbReference type="RefSeq" id="XP_004830737.1">
    <property type="nucleotide sequence ID" value="XM_004830680.1"/>
</dbReference>
<dbReference type="InterPro" id="IPR011989">
    <property type="entry name" value="ARM-like"/>
</dbReference>
<keyword evidence="4 7" id="KW-0653">Protein transport</keyword>
<evidence type="ECO:0000256" key="2">
    <source>
        <dbReference type="ARBA" id="ARBA00004555"/>
    </source>
</evidence>
<dbReference type="InterPro" id="IPR002553">
    <property type="entry name" value="Clathrin/coatomer_adapt-like_N"/>
</dbReference>
<comment type="subcellular location">
    <subcellularLocation>
        <location evidence="1">Endomembrane system</location>
    </subcellularLocation>
    <subcellularLocation>
        <location evidence="2">Golgi apparatus</location>
    </subcellularLocation>
</comment>
<dbReference type="VEuPathDB" id="PiroplasmaDB:BEWA_004790"/>
<dbReference type="KEGG" id="beq:BEWA_004790"/>
<dbReference type="PANTHER" id="PTHR22780">
    <property type="entry name" value="ADAPTIN, ALPHA/GAMMA/EPSILON"/>
    <property type="match status" value="1"/>
</dbReference>
<proteinExistence type="inferred from homology"/>
<keyword evidence="6 7" id="KW-0472">Membrane</keyword>
<reference evidence="10 11" key="1">
    <citation type="journal article" date="2012" name="BMC Genomics">
        <title>Comparative genomic analysis and phylogenetic position of Theileria equi.</title>
        <authorList>
            <person name="Kappmeyer L.S."/>
            <person name="Thiagarajan M."/>
            <person name="Herndon D.R."/>
            <person name="Ramsay J.D."/>
            <person name="Caler E."/>
            <person name="Djikeng A."/>
            <person name="Gillespie J.J."/>
            <person name="Lau A.O."/>
            <person name="Roalson E.H."/>
            <person name="Silva J.C."/>
            <person name="Silva M.G."/>
            <person name="Suarez C.E."/>
            <person name="Ueti M.W."/>
            <person name="Nene V.M."/>
            <person name="Mealey R.H."/>
            <person name="Knowles D.P."/>
            <person name="Brayton K.A."/>
        </authorList>
    </citation>
    <scope>NUCLEOTIDE SEQUENCE [LARGE SCALE GENOMIC DNA]</scope>
    <source>
        <strain evidence="10 11">WA</strain>
    </source>
</reference>
<dbReference type="InterPro" id="IPR017107">
    <property type="entry name" value="AP1_complex_gsu"/>
</dbReference>